<dbReference type="Gene3D" id="1.10.10.10">
    <property type="entry name" value="Winged helix-like DNA-binding domain superfamily/Winged helix DNA-binding domain"/>
    <property type="match status" value="1"/>
</dbReference>
<reference evidence="7" key="1">
    <citation type="journal article" date="2019" name="Int. J. Syst. Evol. Microbiol.">
        <title>The Global Catalogue of Microorganisms (GCM) 10K type strain sequencing project: providing services to taxonomists for standard genome sequencing and annotation.</title>
        <authorList>
            <consortium name="The Broad Institute Genomics Platform"/>
            <consortium name="The Broad Institute Genome Sequencing Center for Infectious Disease"/>
            <person name="Wu L."/>
            <person name="Ma J."/>
        </authorList>
    </citation>
    <scope>NUCLEOTIDE SEQUENCE [LARGE SCALE GENOMIC DNA]</scope>
    <source>
        <strain evidence="7">JCM 17066</strain>
    </source>
</reference>
<dbReference type="EMBL" id="JBHSMT010000030">
    <property type="protein sequence ID" value="MFC5476262.1"/>
    <property type="molecule type" value="Genomic_DNA"/>
</dbReference>
<evidence type="ECO:0000259" key="5">
    <source>
        <dbReference type="PROSITE" id="PS50995"/>
    </source>
</evidence>
<dbReference type="InterPro" id="IPR012712">
    <property type="entry name" value="HpaR/FarR"/>
</dbReference>
<dbReference type="SMART" id="SM00347">
    <property type="entry name" value="HTH_MARR"/>
    <property type="match status" value="1"/>
</dbReference>
<dbReference type="InterPro" id="IPR000835">
    <property type="entry name" value="HTH_MarR-typ"/>
</dbReference>
<dbReference type="NCBIfam" id="TIGR02337">
    <property type="entry name" value="HpaR"/>
    <property type="match status" value="1"/>
</dbReference>
<dbReference type="PANTHER" id="PTHR33164">
    <property type="entry name" value="TRANSCRIPTIONAL REGULATOR, MARR FAMILY"/>
    <property type="match status" value="1"/>
</dbReference>
<sequence length="310" mass="35169">MNNASHDFIKLCSRLFNQPLIEQQFVGARCISALSVIKTVSTELSAVQVRRRKTLPESYTVDKNLDMDKIWSPPKAAASAPRSGRQYCNAYSYGRMASTISPLQQVFKGDHSTASRYQTIDRNSEMDNILKRRNLALLLLQTRECVVRNFRHILHHYELTEQQWRIIRTLSERETMEQRQIGETCQILSPSLVGVLARMEEIDLVERARVDADQRRVLVSLTAKSQALVQEIAPLIEAQYQNLESGVGSKTVRDLYQALDRFLAKQDIPIAAVELPGRSIERSAAGVKQRRPAAAAIRARTRHAPAKPHR</sequence>
<dbReference type="InterPro" id="IPR036390">
    <property type="entry name" value="WH_DNA-bd_sf"/>
</dbReference>
<keyword evidence="1" id="KW-0805">Transcription regulation</keyword>
<feature type="region of interest" description="Disordered" evidence="4">
    <location>
        <begin position="291"/>
        <end position="310"/>
    </location>
</feature>
<keyword evidence="2" id="KW-0238">DNA-binding</keyword>
<accession>A0ABW0MGL6</accession>
<comment type="caution">
    <text evidence="6">The sequence shown here is derived from an EMBL/GenBank/DDBJ whole genome shotgun (WGS) entry which is preliminary data.</text>
</comment>
<proteinExistence type="predicted"/>
<dbReference type="PROSITE" id="PS01117">
    <property type="entry name" value="HTH_MARR_1"/>
    <property type="match status" value="1"/>
</dbReference>
<evidence type="ECO:0000256" key="2">
    <source>
        <dbReference type="ARBA" id="ARBA00023125"/>
    </source>
</evidence>
<dbReference type="InterPro" id="IPR039422">
    <property type="entry name" value="MarR/SlyA-like"/>
</dbReference>
<name>A0ABW0MGL6_9BURK</name>
<dbReference type="Proteomes" id="UP001596045">
    <property type="component" value="Unassembled WGS sequence"/>
</dbReference>
<feature type="domain" description="HTH marR-type" evidence="5">
    <location>
        <begin position="132"/>
        <end position="264"/>
    </location>
</feature>
<evidence type="ECO:0000256" key="4">
    <source>
        <dbReference type="SAM" id="MobiDB-lite"/>
    </source>
</evidence>
<evidence type="ECO:0000313" key="7">
    <source>
        <dbReference type="Proteomes" id="UP001596045"/>
    </source>
</evidence>
<evidence type="ECO:0000313" key="6">
    <source>
        <dbReference type="EMBL" id="MFC5476262.1"/>
    </source>
</evidence>
<keyword evidence="7" id="KW-1185">Reference proteome</keyword>
<dbReference type="SUPFAM" id="SSF46785">
    <property type="entry name" value="Winged helix' DNA-binding domain"/>
    <property type="match status" value="1"/>
</dbReference>
<dbReference type="PANTHER" id="PTHR33164:SF13">
    <property type="entry name" value="4-HYDROXYPHENYLACETATE CATABOLISM PROTEIN"/>
    <property type="match status" value="1"/>
</dbReference>
<dbReference type="PROSITE" id="PS50995">
    <property type="entry name" value="HTH_MARR_2"/>
    <property type="match status" value="1"/>
</dbReference>
<keyword evidence="3" id="KW-0804">Transcription</keyword>
<dbReference type="Pfam" id="PF01047">
    <property type="entry name" value="MarR"/>
    <property type="match status" value="1"/>
</dbReference>
<organism evidence="6 7">
    <name type="scientific">Paraherbaspirillum soli</name>
    <dbReference type="NCBI Taxonomy" id="631222"/>
    <lineage>
        <taxon>Bacteria</taxon>
        <taxon>Pseudomonadati</taxon>
        <taxon>Pseudomonadota</taxon>
        <taxon>Betaproteobacteria</taxon>
        <taxon>Burkholderiales</taxon>
        <taxon>Oxalobacteraceae</taxon>
        <taxon>Paraherbaspirillum</taxon>
    </lineage>
</organism>
<evidence type="ECO:0000256" key="1">
    <source>
        <dbReference type="ARBA" id="ARBA00023015"/>
    </source>
</evidence>
<dbReference type="RefSeq" id="WP_379000296.1">
    <property type="nucleotide sequence ID" value="NZ_JBHSMT010000030.1"/>
</dbReference>
<dbReference type="InterPro" id="IPR023187">
    <property type="entry name" value="Tscrpt_reg_MarR-type_CS"/>
</dbReference>
<dbReference type="InterPro" id="IPR036388">
    <property type="entry name" value="WH-like_DNA-bd_sf"/>
</dbReference>
<protein>
    <submittedName>
        <fullName evidence="6">Homoprotocatechuate degradation operon regulator HpaR</fullName>
    </submittedName>
</protein>
<gene>
    <name evidence="6" type="primary">hpaR</name>
    <name evidence="6" type="ORF">ACFPM8_20050</name>
</gene>
<evidence type="ECO:0000256" key="3">
    <source>
        <dbReference type="ARBA" id="ARBA00023163"/>
    </source>
</evidence>
<feature type="compositionally biased region" description="Basic residues" evidence="4">
    <location>
        <begin position="299"/>
        <end position="310"/>
    </location>
</feature>